<evidence type="ECO:0000256" key="2">
    <source>
        <dbReference type="ARBA" id="ARBA00022741"/>
    </source>
</evidence>
<dbReference type="InterPro" id="IPR011604">
    <property type="entry name" value="PDDEXK-like_dom_sf"/>
</dbReference>
<evidence type="ECO:0000313" key="18">
    <source>
        <dbReference type="Proteomes" id="UP000443582"/>
    </source>
</evidence>
<feature type="domain" description="UvrD-like helicase ATP-binding" evidence="16">
    <location>
        <begin position="2"/>
        <end position="431"/>
    </location>
</feature>
<feature type="binding site" evidence="15">
    <location>
        <begin position="23"/>
        <end position="30"/>
    </location>
    <ligand>
        <name>ATP</name>
        <dbReference type="ChEBI" id="CHEBI:30616"/>
    </ligand>
</feature>
<accession>A0ABY0IGR0</accession>
<dbReference type="PANTHER" id="PTHR11070">
    <property type="entry name" value="UVRD / RECB / PCRA DNA HELICASE FAMILY MEMBER"/>
    <property type="match status" value="1"/>
</dbReference>
<dbReference type="Pfam" id="PF00580">
    <property type="entry name" value="UvrD-helicase"/>
    <property type="match status" value="1"/>
</dbReference>
<dbReference type="InterPro" id="IPR014016">
    <property type="entry name" value="UvrD-like_ATP-bd"/>
</dbReference>
<keyword evidence="9" id="KW-0234">DNA repair</keyword>
<evidence type="ECO:0000256" key="1">
    <source>
        <dbReference type="ARBA" id="ARBA00022722"/>
    </source>
</evidence>
<organism evidence="17 18">
    <name type="scientific">Halobacteriovorax vibrionivorans</name>
    <dbReference type="NCBI Taxonomy" id="2152716"/>
    <lineage>
        <taxon>Bacteria</taxon>
        <taxon>Pseudomonadati</taxon>
        <taxon>Bdellovibrionota</taxon>
        <taxon>Bacteriovoracia</taxon>
        <taxon>Bacteriovoracales</taxon>
        <taxon>Halobacteriovoraceae</taxon>
        <taxon>Halobacteriovorax</taxon>
    </lineage>
</organism>
<evidence type="ECO:0000256" key="13">
    <source>
        <dbReference type="ARBA" id="ARBA00034923"/>
    </source>
</evidence>
<comment type="catalytic activity">
    <reaction evidence="11">
        <text>Couples ATP hydrolysis with the unwinding of duplex DNA by translocating in the 3'-5' direction.</text>
        <dbReference type="EC" id="5.6.2.4"/>
    </reaction>
</comment>
<dbReference type="InterPro" id="IPR000212">
    <property type="entry name" value="DNA_helicase_UvrD/REP"/>
</dbReference>
<dbReference type="Pfam" id="PF12705">
    <property type="entry name" value="PDDEXK_1"/>
    <property type="match status" value="1"/>
</dbReference>
<dbReference type="SUPFAM" id="SSF52540">
    <property type="entry name" value="P-loop containing nucleoside triphosphate hydrolases"/>
    <property type="match status" value="1"/>
</dbReference>
<proteinExistence type="predicted"/>
<keyword evidence="10" id="KW-0413">Isomerase</keyword>
<evidence type="ECO:0000256" key="7">
    <source>
        <dbReference type="ARBA" id="ARBA00022840"/>
    </source>
</evidence>
<keyword evidence="1" id="KW-0540">Nuclease</keyword>
<keyword evidence="8" id="KW-0238">DNA-binding</keyword>
<sequence length="1067" mass="123161">MAIQLNAEQEKAVKHDGGVLLNAGAGSGKTRVIIEHLAYLIEEKYTALEEQQVPDIGQYLKAYLSKIVVMTFTKEAAGELQSRMFDRFNDVEDKNKKKIIDEALESLGISTIHSFCLKLIKRGYIFGAPANLDIVDRFKINVKIEELTKQWFNRNLNNPKIEIFLKNIDALTSSMQFVFASPELRYEWQTLDVDHVEFNEEEYFENILGLLGCSEIFKCHYSSDTYSEEHAKKAWWKHLNASESFFSSNKYDWENIKKFCEVYKANKPRKSKGIPLEVGELIEDANKLLKFVEKEGENFDQFFANENIYREWLRLYKELFNYIQEHYYNYPGMDFSDIEYLTLKSLEESEESRRLCQENFDYIIVDEYQDTSPGQFQIIRHAIGDNFKKLMCVGDRKQAIYGFRGGEIAVFNQTEKLIPQNLYMSNNYRSEEAVVKFNNQFFDTIFGLGEKYQGHDQYSVKVDYQNFPADVKESALGSVKGHIVDLEMEVEGRLTSTVYDDIEASSIAELIEKKFKENPQEQICILYRTLAPSKQLISNLMSKKIPFVAQVKIPYGEDPLVIIFKAFINFLIEADKEGADSKRLQAIARYYNFIINGVCRHYYDEYREFTIEDLVKMKGTYKNSNVEYAFWSFVFDLGLSSSTYKNNSEKINGIIGGAKGDIDQIYKILKSLEKDSYSASFSYLSNANVRIMTTHASKGLEFDTIILGGIHTNGRTVVDTSKFGSLPGALSWGADIHTKKLNSSPDLILEKLIKKQKEFSESKRLFYVACTRAVENIEYFDISVNGKEVKHSDNSWIVPLRTHRLNEVECDDFSVAYEVSSSNRPPIYFMDALGIKNVESTTKLGLISELSVTKLSELALCSRKFYLNQVLKLDEDFKEFTKENEIETPSAFGVSDVERGNRLHFLVENLIKGKDLKFNSPQEQEIVEWVNEYIQKSAHEKILSEHQIKFSFFGQMITGIIDALVYQNNQVVEIWDFKSGLIDEDKLRSYFFQLKTYAFGLKLINENMASTINLKVLALDEKRIIEEKIEISNVENDLFEVWKTLSDLVGKRIKHCSSCLYGNLCHQ</sequence>
<protein>
    <recommendedName>
        <fullName evidence="12">DNA 3'-5' helicase</fullName>
        <ecNumber evidence="12">5.6.2.4</ecNumber>
    </recommendedName>
    <alternativeName>
        <fullName evidence="13">DNA 3'-5' helicase II</fullName>
    </alternativeName>
</protein>
<keyword evidence="7 15" id="KW-0067">ATP-binding</keyword>
<evidence type="ECO:0000256" key="9">
    <source>
        <dbReference type="ARBA" id="ARBA00023204"/>
    </source>
</evidence>
<evidence type="ECO:0000256" key="10">
    <source>
        <dbReference type="ARBA" id="ARBA00023235"/>
    </source>
</evidence>
<dbReference type="Gene3D" id="3.40.50.300">
    <property type="entry name" value="P-loop containing nucleotide triphosphate hydrolases"/>
    <property type="match status" value="4"/>
</dbReference>
<dbReference type="Gene3D" id="3.90.320.10">
    <property type="match status" value="1"/>
</dbReference>
<dbReference type="InterPro" id="IPR014017">
    <property type="entry name" value="DNA_helicase_UvrD-like_C"/>
</dbReference>
<dbReference type="InterPro" id="IPR038726">
    <property type="entry name" value="PDDEXK_AddAB-type"/>
</dbReference>
<evidence type="ECO:0000256" key="3">
    <source>
        <dbReference type="ARBA" id="ARBA00022763"/>
    </source>
</evidence>
<evidence type="ECO:0000256" key="12">
    <source>
        <dbReference type="ARBA" id="ARBA00034808"/>
    </source>
</evidence>
<dbReference type="InterPro" id="IPR027417">
    <property type="entry name" value="P-loop_NTPase"/>
</dbReference>
<dbReference type="Pfam" id="PF13361">
    <property type="entry name" value="UvrD_C"/>
    <property type="match status" value="1"/>
</dbReference>
<keyword evidence="5 15" id="KW-0347">Helicase</keyword>
<dbReference type="EC" id="5.6.2.4" evidence="12"/>
<keyword evidence="4 15" id="KW-0378">Hydrolase</keyword>
<evidence type="ECO:0000259" key="16">
    <source>
        <dbReference type="PROSITE" id="PS51198"/>
    </source>
</evidence>
<dbReference type="EMBL" id="QDKL01000002">
    <property type="protein sequence ID" value="RZF22131.1"/>
    <property type="molecule type" value="Genomic_DNA"/>
</dbReference>
<evidence type="ECO:0000256" key="6">
    <source>
        <dbReference type="ARBA" id="ARBA00022839"/>
    </source>
</evidence>
<keyword evidence="2 15" id="KW-0547">Nucleotide-binding</keyword>
<dbReference type="RefSeq" id="WP_115362203.1">
    <property type="nucleotide sequence ID" value="NZ_QDKL01000002.1"/>
</dbReference>
<evidence type="ECO:0000256" key="14">
    <source>
        <dbReference type="ARBA" id="ARBA00048988"/>
    </source>
</evidence>
<comment type="catalytic activity">
    <reaction evidence="14">
        <text>ATP + H2O = ADP + phosphate + H(+)</text>
        <dbReference type="Rhea" id="RHEA:13065"/>
        <dbReference type="ChEBI" id="CHEBI:15377"/>
        <dbReference type="ChEBI" id="CHEBI:15378"/>
        <dbReference type="ChEBI" id="CHEBI:30616"/>
        <dbReference type="ChEBI" id="CHEBI:43474"/>
        <dbReference type="ChEBI" id="CHEBI:456216"/>
        <dbReference type="EC" id="5.6.2.4"/>
    </reaction>
</comment>
<gene>
    <name evidence="17" type="ORF">DAY19_10640</name>
</gene>
<dbReference type="Proteomes" id="UP000443582">
    <property type="component" value="Unassembled WGS sequence"/>
</dbReference>
<keyword evidence="6" id="KW-0269">Exonuclease</keyword>
<keyword evidence="18" id="KW-1185">Reference proteome</keyword>
<comment type="caution">
    <text evidence="17">The sequence shown here is derived from an EMBL/GenBank/DDBJ whole genome shotgun (WGS) entry which is preliminary data.</text>
</comment>
<name>A0ABY0IGR0_9BACT</name>
<keyword evidence="3" id="KW-0227">DNA damage</keyword>
<evidence type="ECO:0000256" key="15">
    <source>
        <dbReference type="PROSITE-ProRule" id="PRU00560"/>
    </source>
</evidence>
<evidence type="ECO:0000256" key="4">
    <source>
        <dbReference type="ARBA" id="ARBA00022801"/>
    </source>
</evidence>
<evidence type="ECO:0000256" key="11">
    <source>
        <dbReference type="ARBA" id="ARBA00034617"/>
    </source>
</evidence>
<evidence type="ECO:0000256" key="5">
    <source>
        <dbReference type="ARBA" id="ARBA00022806"/>
    </source>
</evidence>
<dbReference type="PROSITE" id="PS51198">
    <property type="entry name" value="UVRD_HELICASE_ATP_BIND"/>
    <property type="match status" value="1"/>
</dbReference>
<dbReference type="PANTHER" id="PTHR11070:SF2">
    <property type="entry name" value="ATP-DEPENDENT DNA HELICASE SRS2"/>
    <property type="match status" value="1"/>
</dbReference>
<evidence type="ECO:0000256" key="8">
    <source>
        <dbReference type="ARBA" id="ARBA00023125"/>
    </source>
</evidence>
<evidence type="ECO:0000313" key="17">
    <source>
        <dbReference type="EMBL" id="RZF22131.1"/>
    </source>
</evidence>
<reference evidence="18" key="1">
    <citation type="journal article" date="2019" name="Int. J. Syst. Evol. Microbiol.">
        <title>Halobacteriovorax valvorus sp. nov., a novel prokaryotic predator isolated from coastal seawater of China.</title>
        <authorList>
            <person name="Chen M.-X."/>
        </authorList>
    </citation>
    <scope>NUCLEOTIDE SEQUENCE [LARGE SCALE GENOMIC DNA]</scope>
    <source>
        <strain evidence="18">BL9</strain>
    </source>
</reference>